<gene>
    <name evidence="4" type="ORF">GJU39_16080</name>
</gene>
<evidence type="ECO:0000313" key="4">
    <source>
        <dbReference type="EMBL" id="MRX77607.1"/>
    </source>
</evidence>
<dbReference type="InterPro" id="IPR011006">
    <property type="entry name" value="CheY-like_superfamily"/>
</dbReference>
<proteinExistence type="predicted"/>
<dbReference type="RefSeq" id="WP_154282008.1">
    <property type="nucleotide sequence ID" value="NZ_JBHUJQ010000001.1"/>
</dbReference>
<dbReference type="PANTHER" id="PTHR44591">
    <property type="entry name" value="STRESS RESPONSE REGULATOR PROTEIN 1"/>
    <property type="match status" value="1"/>
</dbReference>
<dbReference type="Pfam" id="PF00072">
    <property type="entry name" value="Response_reg"/>
    <property type="match status" value="1"/>
</dbReference>
<evidence type="ECO:0000313" key="5">
    <source>
        <dbReference type="Proteomes" id="UP000487757"/>
    </source>
</evidence>
<dbReference type="SUPFAM" id="SSF52172">
    <property type="entry name" value="CheY-like"/>
    <property type="match status" value="1"/>
</dbReference>
<dbReference type="PANTHER" id="PTHR44591:SF3">
    <property type="entry name" value="RESPONSE REGULATORY DOMAIN-CONTAINING PROTEIN"/>
    <property type="match status" value="1"/>
</dbReference>
<dbReference type="InterPro" id="IPR001789">
    <property type="entry name" value="Sig_transdc_resp-reg_receiver"/>
</dbReference>
<feature type="modified residue" description="4-aspartylphosphate" evidence="2">
    <location>
        <position position="53"/>
    </location>
</feature>
<accession>A0A7K0G182</accession>
<evidence type="ECO:0000256" key="1">
    <source>
        <dbReference type="ARBA" id="ARBA00022553"/>
    </source>
</evidence>
<dbReference type="SMART" id="SM00448">
    <property type="entry name" value="REC"/>
    <property type="match status" value="1"/>
</dbReference>
<evidence type="ECO:0000259" key="3">
    <source>
        <dbReference type="PROSITE" id="PS50110"/>
    </source>
</evidence>
<keyword evidence="5" id="KW-1185">Reference proteome</keyword>
<dbReference type="InterPro" id="IPR050595">
    <property type="entry name" value="Bact_response_regulator"/>
</dbReference>
<dbReference type="AlphaFoldDB" id="A0A7K0G182"/>
<reference evidence="4 5" key="1">
    <citation type="submission" date="2019-11" db="EMBL/GenBank/DDBJ databases">
        <title>Pedobacter petrophilus genome.</title>
        <authorList>
            <person name="Feldbauer M.J."/>
            <person name="Newman J.D."/>
        </authorList>
    </citation>
    <scope>NUCLEOTIDE SEQUENCE [LARGE SCALE GENOMIC DNA]</scope>
    <source>
        <strain evidence="4 5">LMG 29686</strain>
    </source>
</reference>
<dbReference type="PROSITE" id="PS50110">
    <property type="entry name" value="RESPONSE_REGULATORY"/>
    <property type="match status" value="1"/>
</dbReference>
<dbReference type="Gene3D" id="3.40.50.2300">
    <property type="match status" value="1"/>
</dbReference>
<evidence type="ECO:0000256" key="2">
    <source>
        <dbReference type="PROSITE-ProRule" id="PRU00169"/>
    </source>
</evidence>
<protein>
    <submittedName>
        <fullName evidence="4">Response regulator</fullName>
    </submittedName>
</protein>
<dbReference type="GO" id="GO:0000160">
    <property type="term" value="P:phosphorelay signal transduction system"/>
    <property type="evidence" value="ECO:0007669"/>
    <property type="project" value="InterPro"/>
</dbReference>
<keyword evidence="1 2" id="KW-0597">Phosphoprotein</keyword>
<dbReference type="OrthoDB" id="5432534at2"/>
<comment type="caution">
    <text evidence="4">The sequence shown here is derived from an EMBL/GenBank/DDBJ whole genome shotgun (WGS) entry which is preliminary data.</text>
</comment>
<organism evidence="4 5">
    <name type="scientific">Pedobacter petrophilus</name>
    <dbReference type="NCBI Taxonomy" id="1908241"/>
    <lineage>
        <taxon>Bacteria</taxon>
        <taxon>Pseudomonadati</taxon>
        <taxon>Bacteroidota</taxon>
        <taxon>Sphingobacteriia</taxon>
        <taxon>Sphingobacteriales</taxon>
        <taxon>Sphingobacteriaceae</taxon>
        <taxon>Pedobacter</taxon>
    </lineage>
</organism>
<name>A0A7K0G182_9SPHI</name>
<feature type="domain" description="Response regulatory" evidence="3">
    <location>
        <begin position="4"/>
        <end position="116"/>
    </location>
</feature>
<dbReference type="Proteomes" id="UP000487757">
    <property type="component" value="Unassembled WGS sequence"/>
</dbReference>
<sequence length="117" mass="12944">MGKRIFLLEDDEGIRDVIELILGLEDYDVISFETVTTFMEANVYEVPDLFILDVMLPDGNGMDVCAELKSINNNIPVLMMSAHASAADVAATCAANDFMEKPFDLNKLIEKVNKLVA</sequence>
<dbReference type="EMBL" id="WKKH01000028">
    <property type="protein sequence ID" value="MRX77607.1"/>
    <property type="molecule type" value="Genomic_DNA"/>
</dbReference>